<gene>
    <name evidence="2" type="primary">CSON013419</name>
</gene>
<evidence type="ECO:0000256" key="1">
    <source>
        <dbReference type="SAM" id="Phobius"/>
    </source>
</evidence>
<feature type="transmembrane region" description="Helical" evidence="1">
    <location>
        <begin position="14"/>
        <end position="32"/>
    </location>
</feature>
<reference evidence="2" key="1">
    <citation type="submission" date="2018-07" db="EMBL/GenBank/DDBJ databases">
        <authorList>
            <person name="Quirk P.G."/>
            <person name="Krulwich T.A."/>
        </authorList>
    </citation>
    <scope>NUCLEOTIDE SEQUENCE</scope>
</reference>
<proteinExistence type="predicted"/>
<dbReference type="EMBL" id="UFQT01000675">
    <property type="protein sequence ID" value="SSX26434.1"/>
    <property type="molecule type" value="Genomic_DNA"/>
</dbReference>
<protein>
    <submittedName>
        <fullName evidence="2">CSON013419 protein</fullName>
    </submittedName>
</protein>
<dbReference type="VEuPathDB" id="VectorBase:CSON013419"/>
<evidence type="ECO:0000313" key="2">
    <source>
        <dbReference type="EMBL" id="SSX26434.1"/>
    </source>
</evidence>
<organism evidence="2">
    <name type="scientific">Culicoides sonorensis</name>
    <name type="common">Biting midge</name>
    <dbReference type="NCBI Taxonomy" id="179676"/>
    <lineage>
        <taxon>Eukaryota</taxon>
        <taxon>Metazoa</taxon>
        <taxon>Ecdysozoa</taxon>
        <taxon>Arthropoda</taxon>
        <taxon>Hexapoda</taxon>
        <taxon>Insecta</taxon>
        <taxon>Pterygota</taxon>
        <taxon>Neoptera</taxon>
        <taxon>Endopterygota</taxon>
        <taxon>Diptera</taxon>
        <taxon>Nematocera</taxon>
        <taxon>Chironomoidea</taxon>
        <taxon>Ceratopogonidae</taxon>
        <taxon>Ceratopogoninae</taxon>
        <taxon>Culicoides</taxon>
        <taxon>Monoculicoides</taxon>
    </lineage>
</organism>
<name>A0A336M7Y6_CULSO</name>
<keyword evidence="1" id="KW-0472">Membrane</keyword>
<sequence>MVTDESIKSVVDSLTVYNFGTALFATICFILNPDNEKPRKASKAADPTVVLSATVLLLPNCK</sequence>
<dbReference type="AlphaFoldDB" id="A0A336M7Y6"/>
<accession>A0A336M7Y6</accession>
<keyword evidence="1" id="KW-0812">Transmembrane</keyword>
<keyword evidence="1" id="KW-1133">Transmembrane helix</keyword>